<evidence type="ECO:0000256" key="1">
    <source>
        <dbReference type="SAM" id="MobiDB-lite"/>
    </source>
</evidence>
<dbReference type="Pfam" id="PF07398">
    <property type="entry name" value="MDMPI_C"/>
    <property type="match status" value="1"/>
</dbReference>
<dbReference type="SUPFAM" id="SSF109854">
    <property type="entry name" value="DinB/YfiT-like putative metalloenzymes"/>
    <property type="match status" value="1"/>
</dbReference>
<keyword evidence="5" id="KW-1185">Reference proteome</keyword>
<dbReference type="InterPro" id="IPR024344">
    <property type="entry name" value="MDMPI_metal-binding"/>
</dbReference>
<proteinExistence type="predicted"/>
<gene>
    <name evidence="4" type="ORF">FCI23_19285</name>
</gene>
<sequence>MTEQADVGVSVGRACRCPPRSRPPGRTNEGDGSVTTDAHVGFDPAATLDQINAATESLLETAVQFTDADVRAPSLLPNWSRGHVLTHLARNADGGRRLLIWARTGVETPEYPSLAARAEQIEAGAGRDADQLVADLRDSAAQFAAEYRRMPLAAWKRTVRWTRGQERPAARAADSRLCEVLVHHADLGSGYTPERWPADFVQAMMGRVVASFGAREGAPAMRLHATDTGASYDVGAVGAAVAIHGPERSLLAWLMGRSQGLELAVQGCAVLPKPPFLY</sequence>
<dbReference type="Pfam" id="PF11716">
    <property type="entry name" value="MDMPI_N"/>
    <property type="match status" value="1"/>
</dbReference>
<evidence type="ECO:0000259" key="3">
    <source>
        <dbReference type="Pfam" id="PF11716"/>
    </source>
</evidence>
<dbReference type="Proteomes" id="UP000305778">
    <property type="component" value="Unassembled WGS sequence"/>
</dbReference>
<keyword evidence="4" id="KW-0670">Pyruvate</keyword>
<dbReference type="InterPro" id="IPR017517">
    <property type="entry name" value="Maleyloyr_isom"/>
</dbReference>
<protein>
    <submittedName>
        <fullName evidence="4">Maleylpyruvate isomerase family mycothiol-dependent enzyme</fullName>
    </submittedName>
</protein>
<feature type="domain" description="MDMPI C-terminal" evidence="2">
    <location>
        <begin position="195"/>
        <end position="267"/>
    </location>
</feature>
<reference evidence="4 5" key="1">
    <citation type="submission" date="2019-04" db="EMBL/GenBank/DDBJ databases">
        <title>Streptomyces oryziradicis sp. nov., a novel actinomycete isolated from rhizosphere soil of rice (Oryza sativa L.).</title>
        <authorList>
            <person name="Li C."/>
        </authorList>
    </citation>
    <scope>NUCLEOTIDE SEQUENCE [LARGE SCALE GENOMIC DNA]</scope>
    <source>
        <strain evidence="4 5">NEAU-C40</strain>
    </source>
</reference>
<dbReference type="InterPro" id="IPR010872">
    <property type="entry name" value="MDMPI_C-term_domain"/>
</dbReference>
<accession>A0A4U0SKD0</accession>
<name>A0A4U0SKD0_9ACTN</name>
<comment type="caution">
    <text evidence="4">The sequence shown here is derived from an EMBL/GenBank/DDBJ whole genome shotgun (WGS) entry which is preliminary data.</text>
</comment>
<dbReference type="EMBL" id="SUMC01000017">
    <property type="protein sequence ID" value="TKA10066.1"/>
    <property type="molecule type" value="Genomic_DNA"/>
</dbReference>
<dbReference type="Gene3D" id="3.30.1050.20">
    <property type="match status" value="1"/>
</dbReference>
<dbReference type="NCBIfam" id="TIGR03083">
    <property type="entry name" value="maleylpyruvate isomerase family mycothiol-dependent enzyme"/>
    <property type="match status" value="1"/>
</dbReference>
<feature type="domain" description="Mycothiol-dependent maleylpyruvate isomerase metal-binding" evidence="3">
    <location>
        <begin position="53"/>
        <end position="187"/>
    </location>
</feature>
<dbReference type="InterPro" id="IPR036527">
    <property type="entry name" value="SCP2_sterol-bd_dom_sf"/>
</dbReference>
<dbReference type="AlphaFoldDB" id="A0A4U0SKD0"/>
<feature type="region of interest" description="Disordered" evidence="1">
    <location>
        <begin position="1"/>
        <end position="36"/>
    </location>
</feature>
<dbReference type="OrthoDB" id="5118203at2"/>
<evidence type="ECO:0000259" key="2">
    <source>
        <dbReference type="Pfam" id="PF07398"/>
    </source>
</evidence>
<organism evidence="4 5">
    <name type="scientific">Actinacidiphila oryziradicis</name>
    <dbReference type="NCBI Taxonomy" id="2571141"/>
    <lineage>
        <taxon>Bacteria</taxon>
        <taxon>Bacillati</taxon>
        <taxon>Actinomycetota</taxon>
        <taxon>Actinomycetes</taxon>
        <taxon>Kitasatosporales</taxon>
        <taxon>Streptomycetaceae</taxon>
        <taxon>Actinacidiphila</taxon>
    </lineage>
</organism>
<evidence type="ECO:0000313" key="5">
    <source>
        <dbReference type="Proteomes" id="UP000305778"/>
    </source>
</evidence>
<keyword evidence="4" id="KW-0413">Isomerase</keyword>
<dbReference type="Gene3D" id="1.20.120.450">
    <property type="entry name" value="dinb family like domain"/>
    <property type="match status" value="1"/>
</dbReference>
<dbReference type="GO" id="GO:0016853">
    <property type="term" value="F:isomerase activity"/>
    <property type="evidence" value="ECO:0007669"/>
    <property type="project" value="UniProtKB-KW"/>
</dbReference>
<dbReference type="InterPro" id="IPR034660">
    <property type="entry name" value="DinB/YfiT-like"/>
</dbReference>
<evidence type="ECO:0000313" key="4">
    <source>
        <dbReference type="EMBL" id="TKA10066.1"/>
    </source>
</evidence>
<dbReference type="SUPFAM" id="SSF55718">
    <property type="entry name" value="SCP-like"/>
    <property type="match status" value="1"/>
</dbReference>
<dbReference type="GO" id="GO:0046872">
    <property type="term" value="F:metal ion binding"/>
    <property type="evidence" value="ECO:0007669"/>
    <property type="project" value="InterPro"/>
</dbReference>